<evidence type="ECO:0000256" key="4">
    <source>
        <dbReference type="PIRSR" id="PIRSR006325-1"/>
    </source>
</evidence>
<feature type="domain" description="Methyltransferase" evidence="5">
    <location>
        <begin position="62"/>
        <end position="165"/>
    </location>
</feature>
<evidence type="ECO:0000259" key="5">
    <source>
        <dbReference type="Pfam" id="PF13649"/>
    </source>
</evidence>
<feature type="binding site" evidence="3 4">
    <location>
        <position position="139"/>
    </location>
    <ligand>
        <name>S-adenosyl-L-methionine</name>
        <dbReference type="ChEBI" id="CHEBI:59789"/>
    </ligand>
</feature>
<comment type="similarity">
    <text evidence="3">Belongs to the class I-like SAM-binding methyltransferase superfamily. Cx-SAM synthase family.</text>
</comment>
<dbReference type="NCBIfam" id="NF011995">
    <property type="entry name" value="PRK15451.1"/>
    <property type="match status" value="1"/>
</dbReference>
<keyword evidence="7" id="KW-1185">Reference proteome</keyword>
<feature type="binding site" evidence="3 4">
    <location>
        <begin position="66"/>
        <end position="68"/>
    </location>
    <ligand>
        <name>S-adenosyl-L-methionine</name>
        <dbReference type="ChEBI" id="CHEBI:59789"/>
    </ligand>
</feature>
<proteinExistence type="inferred from homology"/>
<evidence type="ECO:0000313" key="6">
    <source>
        <dbReference type="EMBL" id="OPX56206.1"/>
    </source>
</evidence>
<dbReference type="HAMAP" id="MF_01589">
    <property type="entry name" value="Cx_SAM_synthase"/>
    <property type="match status" value="1"/>
</dbReference>
<evidence type="ECO:0000313" key="7">
    <source>
        <dbReference type="Proteomes" id="UP000191418"/>
    </source>
</evidence>
<dbReference type="Gene3D" id="3.40.50.150">
    <property type="entry name" value="Vaccinia Virus protein VP39"/>
    <property type="match status" value="1"/>
</dbReference>
<dbReference type="GO" id="GO:0016743">
    <property type="term" value="F:carboxyl- or carbamoyltransferase activity"/>
    <property type="evidence" value="ECO:0007669"/>
    <property type="project" value="UniProtKB-UniRule"/>
</dbReference>
<dbReference type="STRING" id="64969.SAMN02745127_00705"/>
<comment type="subunit">
    <text evidence="3">Homodimer.</text>
</comment>
<reference evidence="6 7" key="1">
    <citation type="submission" date="2017-01" db="EMBL/GenBank/DDBJ databases">
        <title>Genome Sequencing of a Marine Spirillum, Oceanospirillum multiglobuliferum ATCC 33336, from Japan.</title>
        <authorList>
            <person name="Carney J.G."/>
            <person name="Trachtenberg A.M."/>
            <person name="Rheaume B.A."/>
            <person name="Linnane J.D."/>
            <person name="Pitts N.L."/>
            <person name="Mykles D.L."/>
            <person name="Maclea K.S."/>
        </authorList>
    </citation>
    <scope>NUCLEOTIDE SEQUENCE [LARGE SCALE GENOMIC DNA]</scope>
    <source>
        <strain evidence="6 7">ATCC 33336</strain>
    </source>
</reference>
<dbReference type="SUPFAM" id="SSF53335">
    <property type="entry name" value="S-adenosyl-L-methionine-dependent methyltransferases"/>
    <property type="match status" value="1"/>
</dbReference>
<dbReference type="GO" id="GO:1904047">
    <property type="term" value="F:S-adenosyl-L-methionine binding"/>
    <property type="evidence" value="ECO:0007669"/>
    <property type="project" value="UniProtKB-UniRule"/>
</dbReference>
<dbReference type="OrthoDB" id="9779941at2"/>
<feature type="binding site" evidence="3">
    <location>
        <position position="206"/>
    </location>
    <ligand>
        <name>S-adenosyl-L-methionine</name>
        <dbReference type="ChEBI" id="CHEBI:59789"/>
    </ligand>
</feature>
<dbReference type="RefSeq" id="WP_078744308.1">
    <property type="nucleotide sequence ID" value="NZ_FUXG01000003.1"/>
</dbReference>
<evidence type="ECO:0000256" key="3">
    <source>
        <dbReference type="HAMAP-Rule" id="MF_01589"/>
    </source>
</evidence>
<sequence length="251" mass="28207">MKKEHKDAIFANPLDKVATFSFDDQVVQVFPDMIKRSVPGYSNMIGMTGVIAKRYWQPGTRIYDLGCSLGASTLSVCHQISDPSLEIVALDNSQAMIERCQQVFAQEALTETGEPRHIHLACADINDSPIENASVVILNFTFQFLPLETRLPLLKRIMAGLAPGGVLVLSEKVRFDEHEQQDTLFDLHLDFKRANGYSELEISQKRAALENFLQAESFATHQQRFAEAGFAESCVWFQYLNFASMLAIKAR</sequence>
<dbReference type="GO" id="GO:0002098">
    <property type="term" value="P:tRNA wobble uridine modification"/>
    <property type="evidence" value="ECO:0007669"/>
    <property type="project" value="InterPro"/>
</dbReference>
<dbReference type="CDD" id="cd02440">
    <property type="entry name" value="AdoMet_MTases"/>
    <property type="match status" value="1"/>
</dbReference>
<name>A0A1V4T6M9_9GAMM</name>
<dbReference type="PIRSF" id="PIRSF006325">
    <property type="entry name" value="MeTrfase_bac"/>
    <property type="match status" value="1"/>
</dbReference>
<comment type="caution">
    <text evidence="6">The sequence shown here is derived from an EMBL/GenBank/DDBJ whole genome shotgun (WGS) entry which is preliminary data.</text>
</comment>
<dbReference type="EC" id="2.1.3.-" evidence="3"/>
<feature type="binding site" evidence="3 4">
    <location>
        <begin position="91"/>
        <end position="92"/>
    </location>
    <ligand>
        <name>S-adenosyl-L-methionine</name>
        <dbReference type="ChEBI" id="CHEBI:59789"/>
    </ligand>
</feature>
<comment type="function">
    <text evidence="3">Catalyzes the conversion of S-adenosyl-L-methionine (SAM) to carboxy-S-adenosyl-L-methionine (Cx-SAM).</text>
</comment>
<comment type="catalytic activity">
    <reaction evidence="3">
        <text>prephenate + S-adenosyl-L-methionine = carboxy-S-adenosyl-L-methionine + 3-phenylpyruvate + H2O</text>
        <dbReference type="Rhea" id="RHEA:51692"/>
        <dbReference type="ChEBI" id="CHEBI:15377"/>
        <dbReference type="ChEBI" id="CHEBI:18005"/>
        <dbReference type="ChEBI" id="CHEBI:29934"/>
        <dbReference type="ChEBI" id="CHEBI:59789"/>
        <dbReference type="ChEBI" id="CHEBI:134278"/>
    </reaction>
</comment>
<feature type="binding site" evidence="3 4">
    <location>
        <begin position="124"/>
        <end position="125"/>
    </location>
    <ligand>
        <name>S-adenosyl-L-methionine</name>
        <dbReference type="ChEBI" id="CHEBI:59789"/>
    </ligand>
</feature>
<evidence type="ECO:0000256" key="2">
    <source>
        <dbReference type="ARBA" id="ARBA00022691"/>
    </source>
</evidence>
<dbReference type="Proteomes" id="UP000191418">
    <property type="component" value="Unassembled WGS sequence"/>
</dbReference>
<dbReference type="InterPro" id="IPR005271">
    <property type="entry name" value="CmoA"/>
</dbReference>
<protein>
    <recommendedName>
        <fullName evidence="3">Carboxy-S-adenosyl-L-methionine synthase</fullName>
        <shortName evidence="3">Cx-SAM synthase</shortName>
        <ecNumber evidence="3">2.1.3.-</ecNumber>
    </recommendedName>
</protein>
<dbReference type="EMBL" id="MTSM01000004">
    <property type="protein sequence ID" value="OPX56206.1"/>
    <property type="molecule type" value="Genomic_DNA"/>
</dbReference>
<gene>
    <name evidence="3" type="primary">cmoA</name>
    <name evidence="6" type="ORF">BTE48_04300</name>
</gene>
<keyword evidence="1 3" id="KW-0808">Transferase</keyword>
<dbReference type="Pfam" id="PF13649">
    <property type="entry name" value="Methyltransf_25"/>
    <property type="match status" value="1"/>
</dbReference>
<organism evidence="6 7">
    <name type="scientific">Oceanospirillum multiglobuliferum</name>
    <dbReference type="NCBI Taxonomy" id="64969"/>
    <lineage>
        <taxon>Bacteria</taxon>
        <taxon>Pseudomonadati</taxon>
        <taxon>Pseudomonadota</taxon>
        <taxon>Gammaproteobacteria</taxon>
        <taxon>Oceanospirillales</taxon>
        <taxon>Oceanospirillaceae</taxon>
        <taxon>Oceanospirillum</taxon>
    </lineage>
</organism>
<dbReference type="AlphaFoldDB" id="A0A1V4T6M9"/>
<dbReference type="PANTHER" id="PTHR43861:SF2">
    <property type="entry name" value="CARBOXY-S-ADENOSYL-L-METHIONINE SYNTHASE"/>
    <property type="match status" value="1"/>
</dbReference>
<keyword evidence="2 3" id="KW-0949">S-adenosyl-L-methionine</keyword>
<dbReference type="PANTHER" id="PTHR43861">
    <property type="entry name" value="TRANS-ACONITATE 2-METHYLTRANSFERASE-RELATED"/>
    <property type="match status" value="1"/>
</dbReference>
<accession>A0A1V4T6M9</accession>
<feature type="binding site" evidence="3 4">
    <location>
        <position position="41"/>
    </location>
    <ligand>
        <name>S-adenosyl-L-methionine</name>
        <dbReference type="ChEBI" id="CHEBI:59789"/>
    </ligand>
</feature>
<dbReference type="InterPro" id="IPR041698">
    <property type="entry name" value="Methyltransf_25"/>
</dbReference>
<dbReference type="NCBIfam" id="TIGR00740">
    <property type="entry name" value="carboxy-S-adenosyl-L-methionine synthase CmoA"/>
    <property type="match status" value="1"/>
</dbReference>
<evidence type="ECO:0000256" key="1">
    <source>
        <dbReference type="ARBA" id="ARBA00022679"/>
    </source>
</evidence>
<dbReference type="InterPro" id="IPR029063">
    <property type="entry name" value="SAM-dependent_MTases_sf"/>
</dbReference>